<feature type="transmembrane region" description="Helical" evidence="6">
    <location>
        <begin position="230"/>
        <end position="250"/>
    </location>
</feature>
<feature type="transmembrane region" description="Helical" evidence="6">
    <location>
        <begin position="168"/>
        <end position="190"/>
    </location>
</feature>
<accession>A0A6A3M380</accession>
<feature type="transmembrane region" description="Helical" evidence="6">
    <location>
        <begin position="452"/>
        <end position="472"/>
    </location>
</feature>
<evidence type="ECO:0000256" key="3">
    <source>
        <dbReference type="ARBA" id="ARBA00022989"/>
    </source>
</evidence>
<feature type="transmembrane region" description="Helical" evidence="6">
    <location>
        <begin position="537"/>
        <end position="559"/>
    </location>
</feature>
<proteinExistence type="predicted"/>
<evidence type="ECO:0000256" key="6">
    <source>
        <dbReference type="SAM" id="Phobius"/>
    </source>
</evidence>
<gene>
    <name evidence="8" type="ORF">PR002_g11011</name>
</gene>
<comment type="caution">
    <text evidence="8">The sequence shown here is derived from an EMBL/GenBank/DDBJ whole genome shotgun (WGS) entry which is preliminary data.</text>
</comment>
<feature type="domain" description="EamA" evidence="7">
    <location>
        <begin position="600"/>
        <end position="733"/>
    </location>
</feature>
<comment type="subcellular location">
    <subcellularLocation>
        <location evidence="1">Membrane</location>
        <topology evidence="1">Multi-pass membrane protein</topology>
    </subcellularLocation>
</comment>
<dbReference type="InterPro" id="IPR037185">
    <property type="entry name" value="EmrE-like"/>
</dbReference>
<dbReference type="SUPFAM" id="SSF103481">
    <property type="entry name" value="Multidrug resistance efflux transporter EmrE"/>
    <property type="match status" value="4"/>
</dbReference>
<feature type="transmembrane region" description="Helical" evidence="6">
    <location>
        <begin position="262"/>
        <end position="284"/>
    </location>
</feature>
<evidence type="ECO:0000256" key="5">
    <source>
        <dbReference type="SAM" id="MobiDB-lite"/>
    </source>
</evidence>
<feature type="transmembrane region" description="Helical" evidence="6">
    <location>
        <begin position="115"/>
        <end position="132"/>
    </location>
</feature>
<evidence type="ECO:0000313" key="9">
    <source>
        <dbReference type="Proteomes" id="UP000435112"/>
    </source>
</evidence>
<evidence type="ECO:0000259" key="7">
    <source>
        <dbReference type="Pfam" id="PF00892"/>
    </source>
</evidence>
<feature type="transmembrane region" description="Helical" evidence="6">
    <location>
        <begin position="659"/>
        <end position="678"/>
    </location>
</feature>
<sequence>MGVPSRTDNHGGAAVAPFPPGDDATKKILLSDGIEDAGNENTRDDQPLLKPSTAGEHNSKSEVDSAAAGGNASVWSMKRVKGLGFIVFAAFNFSIASVCVKYASHRVTSHETVFWRMFVAFTMSCIWSRYKKRKLEVDPKYRRLLLFRCIVGTIGVNLQFYAMSKMVLTDAVVIIFLSPIFTFFLGAVVLKESIDRVDFAAATTAFVGALFVTRPAIIFGTGGDVAKAPVLAVFCALGGAMTQAIVYVTLRKLHAVDHVVAIHYFFSFGTITSILTILFMGVAFKVPTNAAFLFSVFGSGFFSFVGQIFLTKGFQIEKAGIASVMRYFDVVFVVVMDIAVLGERVNGLSIVGAAIIMSGASLIVLPAILAVRDVECSEGLERVIYRSPLPPDAPRSIPDPKPKLADVENDDQPLLKSSSSDNPVAKSEVEDAAFPVKAVENTIWSMKRAQGLGFIVFAGLNFSIASICIKYASHRVTSHETVFWRMTVALVLNYIWARYKKRALVIEPKYRGLLLFRCFVGTVGVNIQFYAMSKMVLTDAVVIILTSPIFTFFLGAAVLGEKINRVDLLAGITSFVGVMFVTRPAFLFPTEVVSAQAPMLAIYCAIGGSLTSAVVYILLRRLTKVDPLATIHYFFVFGTCTSIMTILLLGVSITVPLEATFLFAIFGSGFFSFIGQVFMTKGFQREKAGIASVMRYFDVVFVVAMDVLILGEHVNALSLLGAGIIMAGVSMIVLRRAREKE</sequence>
<feature type="domain" description="EamA" evidence="7">
    <location>
        <begin position="81"/>
        <end position="213"/>
    </location>
</feature>
<dbReference type="OrthoDB" id="306876at2759"/>
<keyword evidence="4 6" id="KW-0472">Membrane</keyword>
<dbReference type="Pfam" id="PF00892">
    <property type="entry name" value="EamA"/>
    <property type="match status" value="4"/>
</dbReference>
<dbReference type="PANTHER" id="PTHR22911:SF6">
    <property type="entry name" value="SOLUTE CARRIER FAMILY 35 MEMBER G1"/>
    <property type="match status" value="1"/>
</dbReference>
<feature type="domain" description="EamA" evidence="7">
    <location>
        <begin position="451"/>
        <end position="582"/>
    </location>
</feature>
<feature type="region of interest" description="Disordered" evidence="5">
    <location>
        <begin position="1"/>
        <end position="65"/>
    </location>
</feature>
<dbReference type="EMBL" id="QXFU01000645">
    <property type="protein sequence ID" value="KAE9026076.1"/>
    <property type="molecule type" value="Genomic_DNA"/>
</dbReference>
<feature type="transmembrane region" description="Helical" evidence="6">
    <location>
        <begin position="323"/>
        <end position="342"/>
    </location>
</feature>
<dbReference type="Gene3D" id="1.10.3730.20">
    <property type="match status" value="1"/>
</dbReference>
<keyword evidence="3 6" id="KW-1133">Transmembrane helix</keyword>
<name>A0A6A3M380_9STRA</name>
<feature type="domain" description="EamA" evidence="7">
    <location>
        <begin position="232"/>
        <end position="364"/>
    </location>
</feature>
<evidence type="ECO:0000256" key="1">
    <source>
        <dbReference type="ARBA" id="ARBA00004141"/>
    </source>
</evidence>
<evidence type="ECO:0000256" key="2">
    <source>
        <dbReference type="ARBA" id="ARBA00022692"/>
    </source>
</evidence>
<feature type="transmembrane region" description="Helical" evidence="6">
    <location>
        <begin position="83"/>
        <end position="103"/>
    </location>
</feature>
<dbReference type="Proteomes" id="UP000435112">
    <property type="component" value="Unassembled WGS sequence"/>
</dbReference>
<feature type="transmembrane region" description="Helical" evidence="6">
    <location>
        <begin position="197"/>
        <end position="218"/>
    </location>
</feature>
<dbReference type="InterPro" id="IPR000620">
    <property type="entry name" value="EamA_dom"/>
</dbReference>
<feature type="transmembrane region" description="Helical" evidence="6">
    <location>
        <begin position="600"/>
        <end position="619"/>
    </location>
</feature>
<keyword evidence="2 6" id="KW-0812">Transmembrane</keyword>
<feature type="transmembrane region" description="Helical" evidence="6">
    <location>
        <begin position="716"/>
        <end position="734"/>
    </location>
</feature>
<feature type="transmembrane region" description="Helical" evidence="6">
    <location>
        <begin position="690"/>
        <end position="710"/>
    </location>
</feature>
<reference evidence="8 9" key="1">
    <citation type="submission" date="2018-09" db="EMBL/GenBank/DDBJ databases">
        <title>Genomic investigation of the strawberry pathogen Phytophthora fragariae indicates pathogenicity is determined by transcriptional variation in three key races.</title>
        <authorList>
            <person name="Adams T.M."/>
            <person name="Armitage A.D."/>
            <person name="Sobczyk M.K."/>
            <person name="Bates H.J."/>
            <person name="Dunwell J.M."/>
            <person name="Nellist C.F."/>
            <person name="Harrison R.J."/>
        </authorList>
    </citation>
    <scope>NUCLEOTIDE SEQUENCE [LARGE SCALE GENOMIC DNA]</scope>
    <source>
        <strain evidence="8 9">SCRP324</strain>
    </source>
</reference>
<feature type="transmembrane region" description="Helical" evidence="6">
    <location>
        <begin position="290"/>
        <end position="311"/>
    </location>
</feature>
<feature type="transmembrane region" description="Helical" evidence="6">
    <location>
        <begin position="631"/>
        <end position="653"/>
    </location>
</feature>
<dbReference type="AlphaFoldDB" id="A0A6A3M380"/>
<feature type="transmembrane region" description="Helical" evidence="6">
    <location>
        <begin position="144"/>
        <end position="162"/>
    </location>
</feature>
<dbReference type="GO" id="GO:0016020">
    <property type="term" value="C:membrane"/>
    <property type="evidence" value="ECO:0007669"/>
    <property type="project" value="UniProtKB-SubCell"/>
</dbReference>
<feature type="transmembrane region" description="Helical" evidence="6">
    <location>
        <begin position="512"/>
        <end position="531"/>
    </location>
</feature>
<feature type="transmembrane region" description="Helical" evidence="6">
    <location>
        <begin position="348"/>
        <end position="371"/>
    </location>
</feature>
<evidence type="ECO:0000313" key="8">
    <source>
        <dbReference type="EMBL" id="KAE9026076.1"/>
    </source>
</evidence>
<protein>
    <recommendedName>
        <fullName evidence="7">EamA domain-containing protein</fullName>
    </recommendedName>
</protein>
<feature type="transmembrane region" description="Helical" evidence="6">
    <location>
        <begin position="566"/>
        <end position="588"/>
    </location>
</feature>
<feature type="transmembrane region" description="Helical" evidence="6">
    <location>
        <begin position="484"/>
        <end position="500"/>
    </location>
</feature>
<dbReference type="PANTHER" id="PTHR22911">
    <property type="entry name" value="ACYL-MALONYL CONDENSING ENZYME-RELATED"/>
    <property type="match status" value="1"/>
</dbReference>
<evidence type="ECO:0000256" key="4">
    <source>
        <dbReference type="ARBA" id="ARBA00023136"/>
    </source>
</evidence>
<organism evidence="8 9">
    <name type="scientific">Phytophthora rubi</name>
    <dbReference type="NCBI Taxonomy" id="129364"/>
    <lineage>
        <taxon>Eukaryota</taxon>
        <taxon>Sar</taxon>
        <taxon>Stramenopiles</taxon>
        <taxon>Oomycota</taxon>
        <taxon>Peronosporomycetes</taxon>
        <taxon>Peronosporales</taxon>
        <taxon>Peronosporaceae</taxon>
        <taxon>Phytophthora</taxon>
    </lineage>
</organism>